<evidence type="ECO:0000256" key="2">
    <source>
        <dbReference type="ARBA" id="ARBA00022490"/>
    </source>
</evidence>
<dbReference type="InterPro" id="IPR006594">
    <property type="entry name" value="LisH"/>
</dbReference>
<dbReference type="Proteomes" id="UP000583944">
    <property type="component" value="Unassembled WGS sequence"/>
</dbReference>
<proteinExistence type="inferred from homology"/>
<feature type="binding site" evidence="8">
    <location>
        <begin position="355"/>
        <end position="362"/>
    </location>
    <ligand>
        <name>ATP</name>
        <dbReference type="ChEBI" id="CHEBI:30616"/>
    </ligand>
</feature>
<dbReference type="SUPFAM" id="SSF52540">
    <property type="entry name" value="P-loop containing nucleoside triphosphate hydrolases"/>
    <property type="match status" value="1"/>
</dbReference>
<evidence type="ECO:0000313" key="12">
    <source>
        <dbReference type="Proteomes" id="UP000583944"/>
    </source>
</evidence>
<comment type="subcellular location">
    <subcellularLocation>
        <location evidence="1 8">Cytoplasm</location>
        <location evidence="1 8">Cytoskeleton</location>
        <location evidence="1 8">Spindle pole</location>
    </subcellularLocation>
    <subcellularLocation>
        <location evidence="8">Cytoplasm</location>
        <location evidence="8">Cytoskeleton</location>
    </subcellularLocation>
    <subcellularLocation>
        <location evidence="8">Cytoplasm</location>
    </subcellularLocation>
    <subcellularLocation>
        <location evidence="8">Cytoplasm</location>
        <location evidence="8">Cytoskeleton</location>
        <location evidence="8">Spindle</location>
    </subcellularLocation>
    <text evidence="8">Localizes within the cytoplasm, partially overlapping with microtubules in interphase and to the mitotic spindle and spindle poles during mitosis.</text>
</comment>
<reference evidence="11 12" key="1">
    <citation type="journal article" date="2019" name="Genome Biol. Evol.">
        <title>Nanopore Sequencing Significantly Improves Genome Assembly of the Protozoan Parasite Trypanosoma cruzi.</title>
        <authorList>
            <person name="Diaz-Viraque F."/>
            <person name="Pita S."/>
            <person name="Greif G."/>
            <person name="de Souza R.C.M."/>
            <person name="Iraola G."/>
            <person name="Robello C."/>
        </authorList>
    </citation>
    <scope>NUCLEOTIDE SEQUENCE [LARGE SCALE GENOMIC DNA]</scope>
    <source>
        <strain evidence="11 12">Berenice</strain>
    </source>
</reference>
<evidence type="ECO:0000256" key="3">
    <source>
        <dbReference type="ARBA" id="ARBA00022701"/>
    </source>
</evidence>
<keyword evidence="2 8" id="KW-0963">Cytoplasm</keyword>
<dbReference type="GO" id="GO:0008017">
    <property type="term" value="F:microtubule binding"/>
    <property type="evidence" value="ECO:0007669"/>
    <property type="project" value="UniProtKB-UniRule"/>
</dbReference>
<dbReference type="FunFam" id="3.40.50.300:FF:000434">
    <property type="entry name" value="Katanin p60 ATPase-containing subunit A-like 2"/>
    <property type="match status" value="1"/>
</dbReference>
<comment type="caution">
    <text evidence="11">The sequence shown here is derived from an EMBL/GenBank/DDBJ whole genome shotgun (WGS) entry which is preliminary data.</text>
</comment>
<keyword evidence="7 8" id="KW-0413">Isomerase</keyword>
<evidence type="ECO:0000256" key="7">
    <source>
        <dbReference type="ARBA" id="ARBA00023235"/>
    </source>
</evidence>
<keyword evidence="3 8" id="KW-0493">Microtubule</keyword>
<dbReference type="PROSITE" id="PS50896">
    <property type="entry name" value="LISH"/>
    <property type="match status" value="1"/>
</dbReference>
<evidence type="ECO:0000313" key="11">
    <source>
        <dbReference type="EMBL" id="KAF5222629.1"/>
    </source>
</evidence>
<dbReference type="GO" id="GO:0005737">
    <property type="term" value="C:cytoplasm"/>
    <property type="evidence" value="ECO:0007669"/>
    <property type="project" value="UniProtKB-SubCell"/>
</dbReference>
<comment type="function">
    <text evidence="8">Severs microtubules in vitro in an ATP-dependent manner. This activity may promote rapid reorganization of cellular microtubule arrays.</text>
</comment>
<dbReference type="Pfam" id="PF17862">
    <property type="entry name" value="AAA_lid_3"/>
    <property type="match status" value="1"/>
</dbReference>
<evidence type="ECO:0000256" key="4">
    <source>
        <dbReference type="ARBA" id="ARBA00022741"/>
    </source>
</evidence>
<organism evidence="11 12">
    <name type="scientific">Trypanosoma cruzi</name>
    <dbReference type="NCBI Taxonomy" id="5693"/>
    <lineage>
        <taxon>Eukaryota</taxon>
        <taxon>Discoba</taxon>
        <taxon>Euglenozoa</taxon>
        <taxon>Kinetoplastea</taxon>
        <taxon>Metakinetoplastina</taxon>
        <taxon>Trypanosomatida</taxon>
        <taxon>Trypanosomatidae</taxon>
        <taxon>Trypanosoma</taxon>
        <taxon>Schizotrypanum</taxon>
    </lineage>
</organism>
<feature type="domain" description="AAA+ ATPase" evidence="10">
    <location>
        <begin position="347"/>
        <end position="485"/>
    </location>
</feature>
<name>A0A7J6Y7I7_TRYCR</name>
<dbReference type="SMART" id="SM00382">
    <property type="entry name" value="AAA"/>
    <property type="match status" value="1"/>
</dbReference>
<dbReference type="InterPro" id="IPR041569">
    <property type="entry name" value="AAA_lid_3"/>
</dbReference>
<dbReference type="InterPro" id="IPR015415">
    <property type="entry name" value="Spast_Vps4_C"/>
</dbReference>
<dbReference type="Pfam" id="PF09336">
    <property type="entry name" value="Vps4_C"/>
    <property type="match status" value="1"/>
</dbReference>
<dbReference type="InterPro" id="IPR027497">
    <property type="entry name" value="Katanin_p60_AL2"/>
</dbReference>
<evidence type="ECO:0000256" key="5">
    <source>
        <dbReference type="ARBA" id="ARBA00022840"/>
    </source>
</evidence>
<dbReference type="GO" id="GO:0008568">
    <property type="term" value="F:microtubule severing ATPase activity"/>
    <property type="evidence" value="ECO:0007669"/>
    <property type="project" value="UniProtKB-EC"/>
</dbReference>
<evidence type="ECO:0000256" key="6">
    <source>
        <dbReference type="ARBA" id="ARBA00023212"/>
    </source>
</evidence>
<keyword evidence="6 8" id="KW-0206">Cytoskeleton</keyword>
<evidence type="ECO:0000256" key="8">
    <source>
        <dbReference type="HAMAP-Rule" id="MF_03025"/>
    </source>
</evidence>
<dbReference type="GO" id="GO:0005524">
    <property type="term" value="F:ATP binding"/>
    <property type="evidence" value="ECO:0007669"/>
    <property type="project" value="UniProtKB-KW"/>
</dbReference>
<gene>
    <name evidence="8" type="primary">KATNAL2</name>
    <name evidence="11" type="ORF">ECC02_004206</name>
</gene>
<dbReference type="AlphaFoldDB" id="A0A7J6Y7I7"/>
<evidence type="ECO:0000256" key="1">
    <source>
        <dbReference type="ARBA" id="ARBA00004647"/>
    </source>
</evidence>
<dbReference type="Pfam" id="PF00004">
    <property type="entry name" value="AAA"/>
    <property type="match status" value="1"/>
</dbReference>
<feature type="compositionally biased region" description="Polar residues" evidence="9">
    <location>
        <begin position="33"/>
        <end position="49"/>
    </location>
</feature>
<dbReference type="VEuPathDB" id="TriTrypDB:ECC02_004206"/>
<sequence>MYRCVHASFYTCAKRERKREKERKKGREGRINEMQQRNPQRLQPLSNNPEGAPGSSLQAIKVQQKAREEEERIRLKRVKGAIVLVLQFLLDQGYTGTLQMLQQESHVSLHHFCPADNVDLLSIITEYEQYFEFRFNRRVKLFRAVEGAQDVWREAQNGECVAVRRQRTASPGAPAKRAAAHANNNKVNYANVANLGNAPPGGLQETQRPGGQPPTIARGLALAQKPPTPLSPQRLRIKNQKKLAGNGAGLMAVEGMRVDVVPDPQGNNNGIEEDEDMFFGRALKPLPSFLSVEQQELAMTIQRDILDVNPNVRWSAIAELDQAKQLLKEAVVMPVKYPELFSGILRPWKGILLFGPPGTGKTLLAKAVATECRTTFFNISASSVVSKWRGDSEKLVRLLFDLAVHYAPSTIFIDEIDSLMSSRSGEGMHEGSRRMKTELLIQMDGLSKRRGGDVVFVLAASNVPWDLDTAMLRRLEKRILVGLPSHKARAVMFRQILTPSASAPDLDWNLCAELTEGMSGADIDVVCREAVMRPIRLLIEKLERAGSPMELTGGLLQRPQVTIEDIMASVACTQSSVQRSDLEKFDAWAKKHGSGVSS</sequence>
<dbReference type="Gene3D" id="1.10.8.60">
    <property type="match status" value="1"/>
</dbReference>
<dbReference type="SMART" id="SM00667">
    <property type="entry name" value="LisH"/>
    <property type="match status" value="1"/>
</dbReference>
<feature type="region of interest" description="Disordered" evidence="9">
    <location>
        <begin position="15"/>
        <end position="57"/>
    </location>
</feature>
<comment type="similarity">
    <text evidence="8">Belongs to the AAA ATPase family. Katanin p60 subunit A1 subfamily. A-like 2 sub-subfamily.</text>
</comment>
<dbReference type="GO" id="GO:0051013">
    <property type="term" value="P:microtubule severing"/>
    <property type="evidence" value="ECO:0007669"/>
    <property type="project" value="UniProtKB-UniRule"/>
</dbReference>
<dbReference type="GO" id="GO:0005874">
    <property type="term" value="C:microtubule"/>
    <property type="evidence" value="ECO:0007669"/>
    <property type="project" value="UniProtKB-KW"/>
</dbReference>
<dbReference type="EC" id="5.6.1.1" evidence="8"/>
<dbReference type="Gene3D" id="3.40.50.300">
    <property type="entry name" value="P-loop containing nucleotide triphosphate hydrolases"/>
    <property type="match status" value="1"/>
</dbReference>
<dbReference type="PANTHER" id="PTHR23074:SF78">
    <property type="entry name" value="KATANIN P60 ATPASE-CONTAINING SUBUNIT A-LIKE 2"/>
    <property type="match status" value="1"/>
</dbReference>
<dbReference type="PANTHER" id="PTHR23074">
    <property type="entry name" value="AAA DOMAIN-CONTAINING"/>
    <property type="match status" value="1"/>
</dbReference>
<accession>A0A7J6Y7I7</accession>
<keyword evidence="5 8" id="KW-0067">ATP-binding</keyword>
<dbReference type="InterPro" id="IPR050304">
    <property type="entry name" value="MT-severing_AAA_ATPase"/>
</dbReference>
<dbReference type="InterPro" id="IPR027417">
    <property type="entry name" value="P-loop_NTPase"/>
</dbReference>
<evidence type="ECO:0000256" key="9">
    <source>
        <dbReference type="SAM" id="MobiDB-lite"/>
    </source>
</evidence>
<comment type="catalytic activity">
    <reaction evidence="8">
        <text>n ATP + n H2O + a microtubule = n ADP + n phosphate + (n+1) alpha/beta tubulin heterodimers.</text>
        <dbReference type="EC" id="5.6.1.1"/>
    </reaction>
</comment>
<evidence type="ECO:0000259" key="10">
    <source>
        <dbReference type="SMART" id="SM00382"/>
    </source>
</evidence>
<protein>
    <recommendedName>
        <fullName evidence="8">Katanin p60 ATPase-containing subunit A-like 2</fullName>
        <shortName evidence="8">Katanin p60 subunit A-like 2</shortName>
        <ecNumber evidence="8">5.6.1.1</ecNumber>
    </recommendedName>
    <alternativeName>
        <fullName evidence="8">p60 katanin-like 2</fullName>
    </alternativeName>
</protein>
<dbReference type="GO" id="GO:0000922">
    <property type="term" value="C:spindle pole"/>
    <property type="evidence" value="ECO:0007669"/>
    <property type="project" value="UniProtKB-SubCell"/>
</dbReference>
<dbReference type="EMBL" id="JABDHM010000025">
    <property type="protein sequence ID" value="KAF5222629.1"/>
    <property type="molecule type" value="Genomic_DNA"/>
</dbReference>
<dbReference type="InterPro" id="IPR003959">
    <property type="entry name" value="ATPase_AAA_core"/>
</dbReference>
<dbReference type="GO" id="GO:0016887">
    <property type="term" value="F:ATP hydrolysis activity"/>
    <property type="evidence" value="ECO:0007669"/>
    <property type="project" value="InterPro"/>
</dbReference>
<dbReference type="InterPro" id="IPR003593">
    <property type="entry name" value="AAA+_ATPase"/>
</dbReference>
<keyword evidence="4 8" id="KW-0547">Nucleotide-binding</keyword>
<dbReference type="HAMAP" id="MF_03025">
    <property type="entry name" value="Katanin_p60_AL2"/>
    <property type="match status" value="1"/>
</dbReference>
<dbReference type="VEuPathDB" id="TriTrypDB:BCY84_17627"/>